<dbReference type="PIRSF" id="PIRSF006615">
    <property type="entry name" value="Zn_crbxpep_Taq"/>
    <property type="match status" value="1"/>
</dbReference>
<name>A0ABV8QRN7_9BACT</name>
<gene>
    <name evidence="2" type="ORF">ACFOWM_05400</name>
</gene>
<dbReference type="PANTHER" id="PTHR34217">
    <property type="entry name" value="METAL-DEPENDENT CARBOXYPEPTIDASE"/>
    <property type="match status" value="1"/>
</dbReference>
<accession>A0ABV8QRN7</accession>
<dbReference type="CDD" id="cd06460">
    <property type="entry name" value="M32_Taq"/>
    <property type="match status" value="1"/>
</dbReference>
<dbReference type="Proteomes" id="UP001595907">
    <property type="component" value="Unassembled WGS sequence"/>
</dbReference>
<evidence type="ECO:0000313" key="3">
    <source>
        <dbReference type="Proteomes" id="UP001595907"/>
    </source>
</evidence>
<evidence type="ECO:0000256" key="1">
    <source>
        <dbReference type="PIRNR" id="PIRNR006615"/>
    </source>
</evidence>
<keyword evidence="1" id="KW-0479">Metal-binding</keyword>
<dbReference type="Pfam" id="PF02074">
    <property type="entry name" value="Peptidase_M32"/>
    <property type="match status" value="1"/>
</dbReference>
<dbReference type="EC" id="3.4.17.19" evidence="1"/>
<proteinExistence type="inferred from homology"/>
<dbReference type="PRINTS" id="PR00998">
    <property type="entry name" value="CRBOXYPTASET"/>
</dbReference>
<keyword evidence="1" id="KW-0482">Metalloprotease</keyword>
<sequence length="498" mass="58111">MNQFSYQQYVTELQKIGDIKYAGAVLQWDQETYLPPKGNDARGRQIATLTEWAHQQFTSEAMGHLLQHLKNDVTLNAQQQRNVALSFEDYERSKKLPSHFVRNVSEAVNKSFHAWIKARKHNDFNVFEAPLQTIINLKKEEAQLIGYDKHPYDALMSEFDRSLTTTIVDALFADLQPQITHLLQQIQKKPTPNTDFLHQHFEKDKQWQLGIDILKAMHFDFEAGRQDISEHPFTTNFSSNDVRVTTRIDEHEFSNMLWSCIHEGGHALYEQGLPENQYGLPLGEYCSLSIHESQSRLWENNIGRSLAFWQHHFEQVKKVFPTQFNDVNVYEFYKAINKVAPSFIRTEADELTYHFHVMIRYEIEKLLIEGTMQAKDIPSYWNELYQKYLGITVTDDVHGCLQDVHWSHGSFGYFATYSVGSLYAAQLFHTIQQQHPTIENSIANGTTNAIWEWLQKNIYPYGRFYTSAELCKQATGSFLNSKYFIDYASKKYGTLYEF</sequence>
<reference evidence="3" key="1">
    <citation type="journal article" date="2019" name="Int. J. Syst. Evol. Microbiol.">
        <title>The Global Catalogue of Microorganisms (GCM) 10K type strain sequencing project: providing services to taxonomists for standard genome sequencing and annotation.</title>
        <authorList>
            <consortium name="The Broad Institute Genomics Platform"/>
            <consortium name="The Broad Institute Genome Sequencing Center for Infectious Disease"/>
            <person name="Wu L."/>
            <person name="Ma J."/>
        </authorList>
    </citation>
    <scope>NUCLEOTIDE SEQUENCE [LARGE SCALE GENOMIC DNA]</scope>
    <source>
        <strain evidence="3">CECT 8289</strain>
    </source>
</reference>
<dbReference type="SUPFAM" id="SSF55486">
    <property type="entry name" value="Metalloproteases ('zincins'), catalytic domain"/>
    <property type="match status" value="1"/>
</dbReference>
<dbReference type="GO" id="GO:0004180">
    <property type="term" value="F:carboxypeptidase activity"/>
    <property type="evidence" value="ECO:0007669"/>
    <property type="project" value="UniProtKB-KW"/>
</dbReference>
<comment type="function">
    <text evidence="1">Broad specificity carboxypetidase that releases amino acids sequentially from the C-terminus, including neutral, aromatic, polar and basic residues.</text>
</comment>
<keyword evidence="3" id="KW-1185">Reference proteome</keyword>
<organism evidence="2 3">
    <name type="scientific">Ferruginibacter yonginensis</name>
    <dbReference type="NCBI Taxonomy" id="1310416"/>
    <lineage>
        <taxon>Bacteria</taxon>
        <taxon>Pseudomonadati</taxon>
        <taxon>Bacteroidota</taxon>
        <taxon>Chitinophagia</taxon>
        <taxon>Chitinophagales</taxon>
        <taxon>Chitinophagaceae</taxon>
        <taxon>Ferruginibacter</taxon>
    </lineage>
</organism>
<keyword evidence="1 2" id="KW-0121">Carboxypeptidase</keyword>
<dbReference type="InterPro" id="IPR001333">
    <property type="entry name" value="Peptidase_M32_Taq"/>
</dbReference>
<protein>
    <recommendedName>
        <fullName evidence="1">Metal-dependent carboxypeptidase</fullName>
        <ecNumber evidence="1">3.4.17.19</ecNumber>
    </recommendedName>
</protein>
<dbReference type="PROSITE" id="PS52034">
    <property type="entry name" value="PEPTIDASE_M32"/>
    <property type="match status" value="1"/>
</dbReference>
<comment type="catalytic activity">
    <reaction evidence="1">
        <text>Release of a C-terminal amino acid with broad specificity, except for -Pro.</text>
        <dbReference type="EC" id="3.4.17.19"/>
    </reaction>
</comment>
<dbReference type="PANTHER" id="PTHR34217:SF1">
    <property type="entry name" value="CARBOXYPEPTIDASE 1"/>
    <property type="match status" value="1"/>
</dbReference>
<comment type="caution">
    <text evidence="2">The sequence shown here is derived from an EMBL/GenBank/DDBJ whole genome shotgun (WGS) entry which is preliminary data.</text>
</comment>
<keyword evidence="1 2" id="KW-0378">Hydrolase</keyword>
<keyword evidence="1" id="KW-0645">Protease</keyword>
<dbReference type="RefSeq" id="WP_379707658.1">
    <property type="nucleotide sequence ID" value="NZ_JBHSCZ010000001.1"/>
</dbReference>
<dbReference type="EMBL" id="JBHSCZ010000001">
    <property type="protein sequence ID" value="MFC4262300.1"/>
    <property type="molecule type" value="Genomic_DNA"/>
</dbReference>
<evidence type="ECO:0000313" key="2">
    <source>
        <dbReference type="EMBL" id="MFC4262300.1"/>
    </source>
</evidence>
<comment type="similarity">
    <text evidence="1">Belongs to the peptidase M32 family.</text>
</comment>
<dbReference type="Gene3D" id="1.10.1370.30">
    <property type="match status" value="1"/>
</dbReference>